<reference evidence="1 2" key="1">
    <citation type="journal article" date="2016" name="PLoS ONE">
        <title>Sequence Assembly of Yarrowia lipolytica Strain W29/CLIB89 Shows Transposable Element Diversity.</title>
        <authorList>
            <person name="Magnan C."/>
            <person name="Yu J."/>
            <person name="Chang I."/>
            <person name="Jahn E."/>
            <person name="Kanomata Y."/>
            <person name="Wu J."/>
            <person name="Zeller M."/>
            <person name="Oakes M."/>
            <person name="Baldi P."/>
            <person name="Sandmeyer S."/>
        </authorList>
    </citation>
    <scope>NUCLEOTIDE SEQUENCE [LARGE SCALE GENOMIC DNA]</scope>
    <source>
        <strain evidence="2">CLIB89(W29)</strain>
    </source>
</reference>
<proteinExistence type="predicted"/>
<sequence length="69" mass="7913">MWYQMLHRYIPSVSHSDSSLNIFISGFDLAPTFDMDRIRPHPQGSGNGGARGCNLVGIFVFRKEIDNWR</sequence>
<evidence type="ECO:0000313" key="2">
    <source>
        <dbReference type="Proteomes" id="UP000182444"/>
    </source>
</evidence>
<dbReference type="VEuPathDB" id="FungiDB:YALI1_E15421g"/>
<dbReference type="RefSeq" id="XP_068139087.1">
    <property type="nucleotide sequence ID" value="XM_068282986.1"/>
</dbReference>
<accession>A0A1D8NI91</accession>
<dbReference type="AlphaFoldDB" id="A0A1D8NI91"/>
<name>A0A1D8NI91_YARLL</name>
<protein>
    <submittedName>
        <fullName evidence="1">Uncharacterized protein</fullName>
    </submittedName>
</protein>
<organism evidence="1 2">
    <name type="scientific">Yarrowia lipolytica</name>
    <name type="common">Candida lipolytica</name>
    <dbReference type="NCBI Taxonomy" id="4952"/>
    <lineage>
        <taxon>Eukaryota</taxon>
        <taxon>Fungi</taxon>
        <taxon>Dikarya</taxon>
        <taxon>Ascomycota</taxon>
        <taxon>Saccharomycotina</taxon>
        <taxon>Dipodascomycetes</taxon>
        <taxon>Dipodascales</taxon>
        <taxon>Dipodascales incertae sedis</taxon>
        <taxon>Yarrowia</taxon>
    </lineage>
</organism>
<dbReference type="Proteomes" id="UP000182444">
    <property type="component" value="Chromosome 1E"/>
</dbReference>
<gene>
    <name evidence="1" type="ORF">YALI1_E15421g</name>
</gene>
<dbReference type="GeneID" id="94583596"/>
<dbReference type="EMBL" id="CP017557">
    <property type="protein sequence ID" value="AOW05325.1"/>
    <property type="molecule type" value="Genomic_DNA"/>
</dbReference>
<evidence type="ECO:0000313" key="1">
    <source>
        <dbReference type="EMBL" id="AOW05325.1"/>
    </source>
</evidence>